<gene>
    <name evidence="2" type="ORF">BDZ94DRAFT_332657</name>
</gene>
<evidence type="ECO:0000313" key="3">
    <source>
        <dbReference type="Proteomes" id="UP000807353"/>
    </source>
</evidence>
<name>A0A9P5XTN4_9AGAR</name>
<protein>
    <submittedName>
        <fullName evidence="2">Uncharacterized protein</fullName>
    </submittedName>
</protein>
<organism evidence="2 3">
    <name type="scientific">Collybia nuda</name>
    <dbReference type="NCBI Taxonomy" id="64659"/>
    <lineage>
        <taxon>Eukaryota</taxon>
        <taxon>Fungi</taxon>
        <taxon>Dikarya</taxon>
        <taxon>Basidiomycota</taxon>
        <taxon>Agaricomycotina</taxon>
        <taxon>Agaricomycetes</taxon>
        <taxon>Agaricomycetidae</taxon>
        <taxon>Agaricales</taxon>
        <taxon>Tricholomatineae</taxon>
        <taxon>Clitocybaceae</taxon>
        <taxon>Collybia</taxon>
    </lineage>
</organism>
<keyword evidence="1" id="KW-0812">Transmembrane</keyword>
<evidence type="ECO:0000256" key="1">
    <source>
        <dbReference type="SAM" id="Phobius"/>
    </source>
</evidence>
<comment type="caution">
    <text evidence="2">The sequence shown here is derived from an EMBL/GenBank/DDBJ whole genome shotgun (WGS) entry which is preliminary data.</text>
</comment>
<dbReference type="AlphaFoldDB" id="A0A9P5XTN4"/>
<accession>A0A9P5XTN4</accession>
<sequence length="172" mass="19790">MYTNSLYSTEAYGVLLHTSNTREECGRQDPIFKIIDRDWPCFAVIFRANSGPSQQRWVRLGPSSETHGDHYVFLFLLVYAFVTHMAFSHLPNRPIGYLRTGSFWYPQAEVLFGRTFITREKTGSVPRGAKYMIHDLARYRAPLDTFILTGLGAAVPVRRHFCFTSQKRSSTQ</sequence>
<evidence type="ECO:0000313" key="2">
    <source>
        <dbReference type="EMBL" id="KAF9456643.1"/>
    </source>
</evidence>
<keyword evidence="3" id="KW-1185">Reference proteome</keyword>
<feature type="transmembrane region" description="Helical" evidence="1">
    <location>
        <begin position="71"/>
        <end position="90"/>
    </location>
</feature>
<reference evidence="2" key="1">
    <citation type="submission" date="2020-11" db="EMBL/GenBank/DDBJ databases">
        <authorList>
            <consortium name="DOE Joint Genome Institute"/>
            <person name="Ahrendt S."/>
            <person name="Riley R."/>
            <person name="Andreopoulos W."/>
            <person name="Labutti K."/>
            <person name="Pangilinan J."/>
            <person name="Ruiz-Duenas F.J."/>
            <person name="Barrasa J.M."/>
            <person name="Sanchez-Garcia M."/>
            <person name="Camarero S."/>
            <person name="Miyauchi S."/>
            <person name="Serrano A."/>
            <person name="Linde D."/>
            <person name="Babiker R."/>
            <person name="Drula E."/>
            <person name="Ayuso-Fernandez I."/>
            <person name="Pacheco R."/>
            <person name="Padilla G."/>
            <person name="Ferreira P."/>
            <person name="Barriuso J."/>
            <person name="Kellner H."/>
            <person name="Castanera R."/>
            <person name="Alfaro M."/>
            <person name="Ramirez L."/>
            <person name="Pisabarro A.G."/>
            <person name="Kuo A."/>
            <person name="Tritt A."/>
            <person name="Lipzen A."/>
            <person name="He G."/>
            <person name="Yan M."/>
            <person name="Ng V."/>
            <person name="Cullen D."/>
            <person name="Martin F."/>
            <person name="Rosso M.-N."/>
            <person name="Henrissat B."/>
            <person name="Hibbett D."/>
            <person name="Martinez A.T."/>
            <person name="Grigoriev I.V."/>
        </authorList>
    </citation>
    <scope>NUCLEOTIDE SEQUENCE</scope>
    <source>
        <strain evidence="2">CBS 247.69</strain>
    </source>
</reference>
<dbReference type="EMBL" id="MU150411">
    <property type="protein sequence ID" value="KAF9456643.1"/>
    <property type="molecule type" value="Genomic_DNA"/>
</dbReference>
<keyword evidence="1" id="KW-0472">Membrane</keyword>
<keyword evidence="1" id="KW-1133">Transmembrane helix</keyword>
<proteinExistence type="predicted"/>
<dbReference type="Proteomes" id="UP000807353">
    <property type="component" value="Unassembled WGS sequence"/>
</dbReference>